<reference evidence="1 2" key="1">
    <citation type="submission" date="2015-05" db="EMBL/GenBank/DDBJ databases">
        <title>Evolution of Trichinella species and genotypes.</title>
        <authorList>
            <person name="Korhonen P.K."/>
            <person name="Edoardo P."/>
            <person name="Giuseppe L.R."/>
            <person name="Gasser R.B."/>
        </authorList>
    </citation>
    <scope>NUCLEOTIDE SEQUENCE [LARGE SCALE GENOMIC DNA]</scope>
    <source>
        <strain evidence="1">ISS10</strain>
    </source>
</reference>
<proteinExistence type="predicted"/>
<accession>A0A0V1KPM3</accession>
<dbReference type="OrthoDB" id="5931448at2759"/>
<dbReference type="EMBL" id="JYDW01000322">
    <property type="protein sequence ID" value="KRZ49284.1"/>
    <property type="molecule type" value="Genomic_DNA"/>
</dbReference>
<dbReference type="Proteomes" id="UP000054721">
    <property type="component" value="Unassembled WGS sequence"/>
</dbReference>
<comment type="caution">
    <text evidence="1">The sequence shown here is derived from an EMBL/GenBank/DDBJ whole genome shotgun (WGS) entry which is preliminary data.</text>
</comment>
<dbReference type="AlphaFoldDB" id="A0A0V1KPM3"/>
<evidence type="ECO:0000313" key="1">
    <source>
        <dbReference type="EMBL" id="KRZ49284.1"/>
    </source>
</evidence>
<name>A0A0V1KPM3_9BILA</name>
<protein>
    <submittedName>
        <fullName evidence="1">Uncharacterized protein</fullName>
    </submittedName>
</protein>
<evidence type="ECO:0000313" key="2">
    <source>
        <dbReference type="Proteomes" id="UP000054721"/>
    </source>
</evidence>
<gene>
    <name evidence="1" type="ORF">T02_12451</name>
</gene>
<keyword evidence="2" id="KW-1185">Reference proteome</keyword>
<organism evidence="1 2">
    <name type="scientific">Trichinella nativa</name>
    <dbReference type="NCBI Taxonomy" id="6335"/>
    <lineage>
        <taxon>Eukaryota</taxon>
        <taxon>Metazoa</taxon>
        <taxon>Ecdysozoa</taxon>
        <taxon>Nematoda</taxon>
        <taxon>Enoplea</taxon>
        <taxon>Dorylaimia</taxon>
        <taxon>Trichinellida</taxon>
        <taxon>Trichinellidae</taxon>
        <taxon>Trichinella</taxon>
    </lineage>
</organism>
<sequence length="179" mass="20037">MYISGAQLSGYWRPHSTSFKSQQPQHRSSLAAHFRLLVLFADCAPLMYILKACDKLIALTPYPTVSRTVALTLRIKPDYSQHILVPRTDRPEKGVISRVVMLVEEATSRTAVKCVLYAQYAEAHRAQFPSEYALPDKDVLEAALQEGWSLVKEVSMTLIEAATFLNEKEAGDASQQNHS</sequence>